<dbReference type="AlphaFoldDB" id="A0A9D4JR94"/>
<dbReference type="Gene3D" id="1.20.120.1750">
    <property type="match status" value="1"/>
</dbReference>
<dbReference type="CDD" id="cd20336">
    <property type="entry name" value="Rcat_RBR"/>
    <property type="match status" value="1"/>
</dbReference>
<accession>A0A9D4JR94</accession>
<proteinExistence type="predicted"/>
<gene>
    <name evidence="1" type="ORF">DPMN_118631</name>
</gene>
<sequence>MIAAILDALVRTQRLRLIKNCETKTVFGVECPAIRACPSCGMLIEHKEACKHMHCRCSQKFCFICLEKSDSGGQYQCGAWNATCTPAPRQTSVPGQ</sequence>
<reference evidence="1" key="2">
    <citation type="submission" date="2020-11" db="EMBL/GenBank/DDBJ databases">
        <authorList>
            <person name="McCartney M.A."/>
            <person name="Auch B."/>
            <person name="Kono T."/>
            <person name="Mallez S."/>
            <person name="Becker A."/>
            <person name="Gohl D.M."/>
            <person name="Silverstein K.A.T."/>
            <person name="Koren S."/>
            <person name="Bechman K.B."/>
            <person name="Herman A."/>
            <person name="Abrahante J.E."/>
            <person name="Garbe J."/>
        </authorList>
    </citation>
    <scope>NUCLEOTIDE SEQUENCE</scope>
    <source>
        <strain evidence="1">Duluth1</strain>
        <tissue evidence="1">Whole animal</tissue>
    </source>
</reference>
<keyword evidence="2" id="KW-1185">Reference proteome</keyword>
<protein>
    <recommendedName>
        <fullName evidence="3">RBR-type E3 ubiquitin transferase</fullName>
    </recommendedName>
</protein>
<evidence type="ECO:0000313" key="2">
    <source>
        <dbReference type="Proteomes" id="UP000828390"/>
    </source>
</evidence>
<evidence type="ECO:0008006" key="3">
    <source>
        <dbReference type="Google" id="ProtNLM"/>
    </source>
</evidence>
<comment type="caution">
    <text evidence="1">The sequence shown here is derived from an EMBL/GenBank/DDBJ whole genome shotgun (WGS) entry which is preliminary data.</text>
</comment>
<dbReference type="Proteomes" id="UP000828390">
    <property type="component" value="Unassembled WGS sequence"/>
</dbReference>
<reference evidence="1" key="1">
    <citation type="journal article" date="2019" name="bioRxiv">
        <title>The Genome of the Zebra Mussel, Dreissena polymorpha: A Resource for Invasive Species Research.</title>
        <authorList>
            <person name="McCartney M.A."/>
            <person name="Auch B."/>
            <person name="Kono T."/>
            <person name="Mallez S."/>
            <person name="Zhang Y."/>
            <person name="Obille A."/>
            <person name="Becker A."/>
            <person name="Abrahante J.E."/>
            <person name="Garbe J."/>
            <person name="Badalamenti J.P."/>
            <person name="Herman A."/>
            <person name="Mangelson H."/>
            <person name="Liachko I."/>
            <person name="Sullivan S."/>
            <person name="Sone E.D."/>
            <person name="Koren S."/>
            <person name="Silverstein K.A.T."/>
            <person name="Beckman K.B."/>
            <person name="Gohl D.M."/>
        </authorList>
    </citation>
    <scope>NUCLEOTIDE SEQUENCE</scope>
    <source>
        <strain evidence="1">Duluth1</strain>
        <tissue evidence="1">Whole animal</tissue>
    </source>
</reference>
<dbReference type="EMBL" id="JAIWYP010000005">
    <property type="protein sequence ID" value="KAH3817102.1"/>
    <property type="molecule type" value="Genomic_DNA"/>
</dbReference>
<evidence type="ECO:0000313" key="1">
    <source>
        <dbReference type="EMBL" id="KAH3817102.1"/>
    </source>
</evidence>
<dbReference type="SUPFAM" id="SSF57850">
    <property type="entry name" value="RING/U-box"/>
    <property type="match status" value="1"/>
</dbReference>
<name>A0A9D4JR94_DREPO</name>
<organism evidence="1 2">
    <name type="scientific">Dreissena polymorpha</name>
    <name type="common">Zebra mussel</name>
    <name type="synonym">Mytilus polymorpha</name>
    <dbReference type="NCBI Taxonomy" id="45954"/>
    <lineage>
        <taxon>Eukaryota</taxon>
        <taxon>Metazoa</taxon>
        <taxon>Spiralia</taxon>
        <taxon>Lophotrochozoa</taxon>
        <taxon>Mollusca</taxon>
        <taxon>Bivalvia</taxon>
        <taxon>Autobranchia</taxon>
        <taxon>Heteroconchia</taxon>
        <taxon>Euheterodonta</taxon>
        <taxon>Imparidentia</taxon>
        <taxon>Neoheterodontei</taxon>
        <taxon>Myida</taxon>
        <taxon>Dreissenoidea</taxon>
        <taxon>Dreissenidae</taxon>
        <taxon>Dreissena</taxon>
    </lineage>
</organism>